<keyword evidence="1" id="KW-0732">Signal</keyword>
<sequence length="274" mass="28807">MFDLISHLTEKGIQHTVSDNGHITVGSWPGYLDLSGTSITALPDGLTVGGSLYLSGTSITALPDGLTVGGSLYLSGTGITTLPDGLTVGGWLDLSGTGITTLPDGLTVGGYLDLSYTRITALPANLSVGGWLDLRGTSITALPDNLSVGGSLDLSGTRITALPDELTVGGSLYLSGTSITALPENFCCRSLYLDPERISNIAYRKGCGRSDRTIFAAWTGKEIRIAAGCFFYTLDAFERAVDVKYTGKAADDYKQAARECVDELTKKLGKWGEC</sequence>
<organism evidence="2">
    <name type="scientific">Serratia symbiotica SCt-VLC</name>
    <dbReference type="NCBI Taxonomy" id="1347341"/>
    <lineage>
        <taxon>Bacteria</taxon>
        <taxon>Pseudomonadati</taxon>
        <taxon>Pseudomonadota</taxon>
        <taxon>Gammaproteobacteria</taxon>
        <taxon>Enterobacterales</taxon>
        <taxon>Yersiniaceae</taxon>
        <taxon>Serratia</taxon>
        <taxon>Serratia symbiotica</taxon>
    </lineage>
</organism>
<dbReference type="OrthoDB" id="8612764at2"/>
<gene>
    <name evidence="2" type="ORF">SCTVLC_2559</name>
</gene>
<dbReference type="EMBL" id="FR904244">
    <property type="protein sequence ID" value="CDG49187.1"/>
    <property type="molecule type" value="Genomic_DNA"/>
</dbReference>
<proteinExistence type="predicted"/>
<dbReference type="AlphaFoldDB" id="A0A068RFY6"/>
<protein>
    <submittedName>
        <fullName evidence="2">Uncharacterized protein</fullName>
    </submittedName>
</protein>
<dbReference type="Gene3D" id="3.80.10.10">
    <property type="entry name" value="Ribonuclease Inhibitor"/>
    <property type="match status" value="1"/>
</dbReference>
<dbReference type="SUPFAM" id="SSF52058">
    <property type="entry name" value="L domain-like"/>
    <property type="match status" value="1"/>
</dbReference>
<dbReference type="InterPro" id="IPR032675">
    <property type="entry name" value="LRR_dom_sf"/>
</dbReference>
<dbReference type="PANTHER" id="PTHR24373">
    <property type="entry name" value="SLIT RELATED LEUCINE-RICH REPEAT NEURONAL PROTEIN"/>
    <property type="match status" value="1"/>
</dbReference>
<reference evidence="2" key="1">
    <citation type="submission" date="2013-06" db="EMBL/GenBank/DDBJ databases">
        <authorList>
            <person name="Mazano-Marin A."/>
        </authorList>
    </citation>
    <scope>NUCLEOTIDE SEQUENCE</scope>
    <source>
        <strain evidence="2">SCt-VLC</strain>
    </source>
</reference>
<evidence type="ECO:0000313" key="2">
    <source>
        <dbReference type="EMBL" id="CDG49187.1"/>
    </source>
</evidence>
<dbReference type="InterPro" id="IPR050328">
    <property type="entry name" value="Dev_Immune_Receptor"/>
</dbReference>
<dbReference type="RefSeq" id="WP_061771106.1">
    <property type="nucleotide sequence ID" value="NZ_FR904244.1"/>
</dbReference>
<dbReference type="PANTHER" id="PTHR24373:SF392">
    <property type="entry name" value="NEPHROCAN"/>
    <property type="match status" value="1"/>
</dbReference>
<accession>A0A068RFY6</accession>
<evidence type="ECO:0000256" key="1">
    <source>
        <dbReference type="ARBA" id="ARBA00022729"/>
    </source>
</evidence>
<reference evidence="2" key="2">
    <citation type="journal article" date="2014" name="Genome Biol. Evol.">
        <title>Settling down: the genome of Serratia symbiotica from the aphid Cinara tujafilina zooms in on the process of accommodation to a cooperative intracellular life.</title>
        <authorList>
            <person name="Manzano-Marin A."/>
            <person name="Latorre A."/>
        </authorList>
    </citation>
    <scope>NUCLEOTIDE SEQUENCE</scope>
    <source>
        <strain evidence="2">SCt-VLC</strain>
    </source>
</reference>
<name>A0A068RFY6_9GAMM</name>